<dbReference type="STRING" id="1469647.BC351_21625"/>
<proteinExistence type="predicted"/>
<dbReference type="AlphaFoldDB" id="A0A1V4HNW9"/>
<evidence type="ECO:0000313" key="2">
    <source>
        <dbReference type="Proteomes" id="UP000190626"/>
    </source>
</evidence>
<accession>A0A1V4HNW9</accession>
<comment type="caution">
    <text evidence="1">The sequence shown here is derived from an EMBL/GenBank/DDBJ whole genome shotgun (WGS) entry which is preliminary data.</text>
</comment>
<evidence type="ECO:0000313" key="1">
    <source>
        <dbReference type="EMBL" id="OPH58943.1"/>
    </source>
</evidence>
<dbReference type="EMBL" id="MBTG01000008">
    <property type="protein sequence ID" value="OPH58943.1"/>
    <property type="molecule type" value="Genomic_DNA"/>
</dbReference>
<sequence>MGMKFEQAFEAFMSAQIIAETNNRRRERLERGLGHAETEFLRCVWYPAAGHFNHLYPEWEVRDFSNGYRYLDFAYMPGEIKGAIEIQGYSSHARDIEIWRFKDQCFRHCHLALDGWVVMPIAFPSISESPKQCQQLMLSFIEKFISGARPESLSWVESETVRFARGLLRPFPPSELAAHLKVSTKYARMILQRLCGMQLLVVTKGQERARMYQLNLAV</sequence>
<dbReference type="RefSeq" id="WP_079411281.1">
    <property type="nucleotide sequence ID" value="NZ_MBTG01000008.1"/>
</dbReference>
<gene>
    <name evidence="1" type="ORF">BC351_21625</name>
</gene>
<keyword evidence="2" id="KW-1185">Reference proteome</keyword>
<dbReference type="OrthoDB" id="2677830at2"/>
<name>A0A1V4HNW9_9BACL</name>
<organism evidence="1 2">
    <name type="scientific">Paenibacillus ferrarius</name>
    <dbReference type="NCBI Taxonomy" id="1469647"/>
    <lineage>
        <taxon>Bacteria</taxon>
        <taxon>Bacillati</taxon>
        <taxon>Bacillota</taxon>
        <taxon>Bacilli</taxon>
        <taxon>Bacillales</taxon>
        <taxon>Paenibacillaceae</taxon>
        <taxon>Paenibacillus</taxon>
    </lineage>
</organism>
<reference evidence="2" key="1">
    <citation type="submission" date="2016-07" db="EMBL/GenBank/DDBJ databases">
        <authorList>
            <person name="Florea S."/>
            <person name="Webb J.S."/>
            <person name="Jaromczyk J."/>
            <person name="Schardl C.L."/>
        </authorList>
    </citation>
    <scope>NUCLEOTIDE SEQUENCE [LARGE SCALE GENOMIC DNA]</scope>
    <source>
        <strain evidence="2">CY1</strain>
    </source>
</reference>
<dbReference type="Proteomes" id="UP000190626">
    <property type="component" value="Unassembled WGS sequence"/>
</dbReference>
<protein>
    <submittedName>
        <fullName evidence="1">Transcriptional regulator</fullName>
    </submittedName>
</protein>